<dbReference type="EMBL" id="JJMU01000066">
    <property type="protein sequence ID" value="KGE12643.1"/>
    <property type="molecule type" value="Genomic_DNA"/>
</dbReference>
<keyword evidence="3" id="KW-0548">Nucleotidyltransferase</keyword>
<dbReference type="AlphaFoldDB" id="A0A0B8T1T2"/>
<gene>
    <name evidence="3" type="ORF">DI53_3683</name>
</gene>
<evidence type="ECO:0000313" key="3">
    <source>
        <dbReference type="EMBL" id="KGE12643.1"/>
    </source>
</evidence>
<evidence type="ECO:0000259" key="2">
    <source>
        <dbReference type="PROSITE" id="PS50878"/>
    </source>
</evidence>
<dbReference type="InterPro" id="IPR043128">
    <property type="entry name" value="Rev_trsase/Diguanyl_cyclase"/>
</dbReference>
<dbReference type="InterPro" id="IPR000477">
    <property type="entry name" value="RT_dom"/>
</dbReference>
<protein>
    <submittedName>
        <fullName evidence="3">Putative reverse transcriptase</fullName>
    </submittedName>
</protein>
<dbReference type="Pfam" id="PF00078">
    <property type="entry name" value="RVT_1"/>
    <property type="match status" value="1"/>
</dbReference>
<dbReference type="InterPro" id="IPR043502">
    <property type="entry name" value="DNA/RNA_pol_sf"/>
</dbReference>
<reference evidence="3 4" key="2">
    <citation type="journal article" date="2015" name="PLoS ONE">
        <title>Whole-Genome Optical Mapping and Finished Genome Sequence of Sphingobacterium deserti sp. nov., a New Species Isolated from the Western Desert of China.</title>
        <authorList>
            <person name="Teng C."/>
            <person name="Zhou Z."/>
            <person name="Molnar I."/>
            <person name="Li X."/>
            <person name="Tang R."/>
            <person name="Chen M."/>
            <person name="Wang L."/>
            <person name="Su S."/>
            <person name="Zhang W."/>
            <person name="Lin M."/>
        </authorList>
    </citation>
    <scope>NUCLEOTIDE SEQUENCE [LARGE SCALE GENOMIC DNA]</scope>
    <source>
        <strain evidence="4">ACCC05744</strain>
    </source>
</reference>
<dbReference type="Pfam" id="PF08388">
    <property type="entry name" value="GIIM"/>
    <property type="match status" value="1"/>
</dbReference>
<evidence type="ECO:0000256" key="1">
    <source>
        <dbReference type="ARBA" id="ARBA00034120"/>
    </source>
</evidence>
<dbReference type="RefSeq" id="WP_037503086.1">
    <property type="nucleotide sequence ID" value="NZ_JJMU01000066.1"/>
</dbReference>
<sequence length="553" mass="64477">MNVIKKACAPADMANNWDSIDWDRCEARVRKLQARIVKAQKEGRHNKVKALQWMLTHSFHAKAMAVKRVTSNKGKNTAGVDRVLWSTPNAKYQAVSDLKRRGYQPQPLKRVNIVKKNGKLRPLGIPTMKDRAMQALYLMALEPVSETMADSHSYGFRKERSTADAMALCFGLLSKKVSPQWVLEADIKGCFDHISHDWLLNHVPTDKLMLQKWLKSGFIFEKKLFPTDEGTPQGGIISPTLANLTLDRLQDLLAQKFRKRQVNLEIINPKIHLVRYADDFIITGTSKEQLENEVLPLIKEFLSERGLELSMEKTKITHITEGFDFLGFNIRKYENGTLLIKPSKDSLKRFSDKVADIINANKTSRQDVLIRQLNPIIMGWANYYKSCVASETFRKADYLIFQKLWAWAIRRHPKKGRYWISSKYFRKVKNRNWTFAVDTPDYKGKNEVFSFKRMYDTKILRHVQIKQDANPYDLEWKPYFDQREAYKMLETLGGKKSLLQLWKRQNRVCPFCGKLIGRNLQWGTLALMENGQMRNFLVHDECRRSYHQLKLKL</sequence>
<dbReference type="STRING" id="1229276.DI53_3683"/>
<keyword evidence="4" id="KW-1185">Reference proteome</keyword>
<reference evidence="4" key="1">
    <citation type="submission" date="2014-04" db="EMBL/GenBank/DDBJ databases">
        <title>Whole-Genome optical mapping and complete genome sequence of Sphingobacterium deserti sp. nov., a new spaces isolated from desert in the west of China.</title>
        <authorList>
            <person name="Teng C."/>
            <person name="Zhou Z."/>
            <person name="Li X."/>
            <person name="Chen M."/>
            <person name="Lin M."/>
            <person name="Wang L."/>
            <person name="Su S."/>
            <person name="Zhang C."/>
            <person name="Zhang W."/>
        </authorList>
    </citation>
    <scope>NUCLEOTIDE SEQUENCE [LARGE SCALE GENOMIC DNA]</scope>
    <source>
        <strain evidence="4">ACCC05744</strain>
    </source>
</reference>
<dbReference type="PANTHER" id="PTHR34047:SF10">
    <property type="entry name" value="GROUP II INTRON-ASSOCIATED OPEN READING FRAME"/>
    <property type="match status" value="1"/>
</dbReference>
<dbReference type="NCBIfam" id="TIGR04416">
    <property type="entry name" value="group_II_RT_mat"/>
    <property type="match status" value="1"/>
</dbReference>
<dbReference type="InterPro" id="IPR051083">
    <property type="entry name" value="GrpII_Intron_Splice-Mob/Def"/>
</dbReference>
<keyword evidence="3" id="KW-0808">Transferase</keyword>
<dbReference type="eggNOG" id="COG3344">
    <property type="taxonomic scope" value="Bacteria"/>
</dbReference>
<dbReference type="OrthoDB" id="9780724at2"/>
<dbReference type="PATRIC" id="fig|1229276.3.peg.3808"/>
<dbReference type="CDD" id="cd01651">
    <property type="entry name" value="RT_G2_intron"/>
    <property type="match status" value="1"/>
</dbReference>
<feature type="domain" description="Reverse transcriptase" evidence="2">
    <location>
        <begin position="94"/>
        <end position="330"/>
    </location>
</feature>
<comment type="similarity">
    <text evidence="1">Belongs to the bacterial reverse transcriptase family.</text>
</comment>
<dbReference type="PANTHER" id="PTHR34047">
    <property type="entry name" value="NUCLEAR INTRON MATURASE 1, MITOCHONDRIAL-RELATED"/>
    <property type="match status" value="1"/>
</dbReference>
<name>A0A0B8T1T2_9SPHI</name>
<evidence type="ECO:0000313" key="4">
    <source>
        <dbReference type="Proteomes" id="UP000031802"/>
    </source>
</evidence>
<comment type="caution">
    <text evidence="3">The sequence shown here is derived from an EMBL/GenBank/DDBJ whole genome shotgun (WGS) entry which is preliminary data.</text>
</comment>
<dbReference type="GO" id="GO:0003964">
    <property type="term" value="F:RNA-directed DNA polymerase activity"/>
    <property type="evidence" value="ECO:0007669"/>
    <property type="project" value="UniProtKB-KW"/>
</dbReference>
<dbReference type="Proteomes" id="UP000031802">
    <property type="component" value="Unassembled WGS sequence"/>
</dbReference>
<keyword evidence="3" id="KW-0695">RNA-directed DNA polymerase</keyword>
<proteinExistence type="inferred from homology"/>
<organism evidence="3 4">
    <name type="scientific">Sphingobacterium deserti</name>
    <dbReference type="NCBI Taxonomy" id="1229276"/>
    <lineage>
        <taxon>Bacteria</taxon>
        <taxon>Pseudomonadati</taxon>
        <taxon>Bacteroidota</taxon>
        <taxon>Sphingobacteriia</taxon>
        <taxon>Sphingobacteriales</taxon>
        <taxon>Sphingobacteriaceae</taxon>
        <taxon>Sphingobacterium</taxon>
    </lineage>
</organism>
<dbReference type="InterPro" id="IPR030931">
    <property type="entry name" value="Group_II_RT_mat"/>
</dbReference>
<dbReference type="Gene3D" id="3.30.70.270">
    <property type="match status" value="1"/>
</dbReference>
<dbReference type="SUPFAM" id="SSF56672">
    <property type="entry name" value="DNA/RNA polymerases"/>
    <property type="match status" value="1"/>
</dbReference>
<dbReference type="PROSITE" id="PS50878">
    <property type="entry name" value="RT_POL"/>
    <property type="match status" value="1"/>
</dbReference>
<dbReference type="Pfam" id="PF13655">
    <property type="entry name" value="RVT_N"/>
    <property type="match status" value="1"/>
</dbReference>
<accession>A0A0B8T1T2</accession>
<dbReference type="InterPro" id="IPR025960">
    <property type="entry name" value="RVT_N"/>
</dbReference>
<dbReference type="InterPro" id="IPR013597">
    <property type="entry name" value="Mat_intron_G2"/>
</dbReference>